<sequence>MDVSHSRCAAKTAVARSSLHRPHAAPIPTFHSLAPSQHRRSTNIKACNPFPPRLSTPRPSFLQIQAPSHHVIIRKRQRAQMSFGLHRHSTRGSPGHSWPFRKQRFQIFVERCIGKERQRLGGALPCCSPSMPSFSPLASSSPSTGRSSKTQPQHSSLRICYLAYPSTSDEPDLDSSLLCSSLCVSCSSMAHGRRANSDHAHINQ</sequence>
<dbReference type="EMBL" id="KZ819372">
    <property type="protein sequence ID" value="PWN43138.1"/>
    <property type="molecule type" value="Genomic_DNA"/>
</dbReference>
<organism evidence="2 3">
    <name type="scientific">Ceraceosorus guamensis</name>
    <dbReference type="NCBI Taxonomy" id="1522189"/>
    <lineage>
        <taxon>Eukaryota</taxon>
        <taxon>Fungi</taxon>
        <taxon>Dikarya</taxon>
        <taxon>Basidiomycota</taxon>
        <taxon>Ustilaginomycotina</taxon>
        <taxon>Exobasidiomycetes</taxon>
        <taxon>Ceraceosorales</taxon>
        <taxon>Ceraceosoraceae</taxon>
        <taxon>Ceraceosorus</taxon>
    </lineage>
</organism>
<dbReference type="AlphaFoldDB" id="A0A316W225"/>
<dbReference type="RefSeq" id="XP_025370298.1">
    <property type="nucleotide sequence ID" value="XM_025517799.1"/>
</dbReference>
<dbReference type="Proteomes" id="UP000245783">
    <property type="component" value="Unassembled WGS sequence"/>
</dbReference>
<reference evidence="2 3" key="1">
    <citation type="journal article" date="2018" name="Mol. Biol. Evol.">
        <title>Broad Genomic Sampling Reveals a Smut Pathogenic Ancestry of the Fungal Clade Ustilaginomycotina.</title>
        <authorList>
            <person name="Kijpornyongpan T."/>
            <person name="Mondo S.J."/>
            <person name="Barry K."/>
            <person name="Sandor L."/>
            <person name="Lee J."/>
            <person name="Lipzen A."/>
            <person name="Pangilinan J."/>
            <person name="LaButti K."/>
            <person name="Hainaut M."/>
            <person name="Henrissat B."/>
            <person name="Grigoriev I.V."/>
            <person name="Spatafora J.W."/>
            <person name="Aime M.C."/>
        </authorList>
    </citation>
    <scope>NUCLEOTIDE SEQUENCE [LARGE SCALE GENOMIC DNA]</scope>
    <source>
        <strain evidence="2 3">MCA 4658</strain>
    </source>
</reference>
<dbReference type="GeneID" id="37039669"/>
<accession>A0A316W225</accession>
<protein>
    <submittedName>
        <fullName evidence="2">Uncharacterized protein</fullName>
    </submittedName>
</protein>
<gene>
    <name evidence="2" type="ORF">IE81DRAFT_97715</name>
</gene>
<name>A0A316W225_9BASI</name>
<feature type="region of interest" description="Disordered" evidence="1">
    <location>
        <begin position="13"/>
        <end position="42"/>
    </location>
</feature>
<evidence type="ECO:0000256" key="1">
    <source>
        <dbReference type="SAM" id="MobiDB-lite"/>
    </source>
</evidence>
<dbReference type="InParanoid" id="A0A316W225"/>
<evidence type="ECO:0000313" key="3">
    <source>
        <dbReference type="Proteomes" id="UP000245783"/>
    </source>
</evidence>
<keyword evidence="3" id="KW-1185">Reference proteome</keyword>
<proteinExistence type="predicted"/>
<evidence type="ECO:0000313" key="2">
    <source>
        <dbReference type="EMBL" id="PWN43138.1"/>
    </source>
</evidence>